<dbReference type="Gene3D" id="3.40.50.720">
    <property type="entry name" value="NAD(P)-binding Rossmann-like Domain"/>
    <property type="match status" value="1"/>
</dbReference>
<evidence type="ECO:0000313" key="3">
    <source>
        <dbReference type="Proteomes" id="UP000198462"/>
    </source>
</evidence>
<dbReference type="EMBL" id="NFZT01000001">
    <property type="protein sequence ID" value="OWV32284.1"/>
    <property type="molecule type" value="Genomic_DNA"/>
</dbReference>
<dbReference type="PRINTS" id="PR00080">
    <property type="entry name" value="SDRFAMILY"/>
</dbReference>
<name>A0A219B259_9SPHN</name>
<accession>A0A219B259</accession>
<comment type="similarity">
    <text evidence="1">Belongs to the short-chain dehydrogenases/reductases (SDR) family.</text>
</comment>
<dbReference type="RefSeq" id="WP_088711083.1">
    <property type="nucleotide sequence ID" value="NZ_NFZT01000001.1"/>
</dbReference>
<protein>
    <submittedName>
        <fullName evidence="2">Short-chain dehydrogenase/reductase</fullName>
    </submittedName>
</protein>
<dbReference type="PROSITE" id="PS51318">
    <property type="entry name" value="TAT"/>
    <property type="match status" value="1"/>
</dbReference>
<sequence length="334" mass="34865">MSDLNRRELLAGTALAGAAAATGAVADRAAAQEGAGDPDLSGRSILVTGTSSGFGHLGALHYARLGARVIATMRDMPRPEADALRQAAEADGLDLHLVPLDVLDESSVREGIAEGERIAGGALDVLVNNAGIGISGPVELQDEVAAAQIFGTNVDGYLRTARAALPAMRAAGRGLIVNSSSQLGRVIYPNIGLYSATKFAVEGLSEQMAYELAPHGVDVAIVQPGGYPTEIWENGDRYTRALLDRIGEERKAGYPELIDNALRSSGGGSTDPMDVPRAIAELIAMPAGERPLRRPVHPGTKPQLRINEVSRRTQLAMLENSPFGPAAKSVLGPA</sequence>
<dbReference type="InterPro" id="IPR002347">
    <property type="entry name" value="SDR_fam"/>
</dbReference>
<organism evidence="2 3">
    <name type="scientific">Pacificimonas flava</name>
    <dbReference type="NCBI Taxonomy" id="1234595"/>
    <lineage>
        <taxon>Bacteria</taxon>
        <taxon>Pseudomonadati</taxon>
        <taxon>Pseudomonadota</taxon>
        <taxon>Alphaproteobacteria</taxon>
        <taxon>Sphingomonadales</taxon>
        <taxon>Sphingosinicellaceae</taxon>
        <taxon>Pacificimonas</taxon>
    </lineage>
</organism>
<dbReference type="AlphaFoldDB" id="A0A219B259"/>
<comment type="caution">
    <text evidence="2">The sequence shown here is derived from an EMBL/GenBank/DDBJ whole genome shotgun (WGS) entry which is preliminary data.</text>
</comment>
<reference evidence="3" key="1">
    <citation type="submission" date="2017-05" db="EMBL/GenBank/DDBJ databases">
        <authorList>
            <person name="Lin X."/>
        </authorList>
    </citation>
    <scope>NUCLEOTIDE SEQUENCE [LARGE SCALE GENOMIC DNA]</scope>
    <source>
        <strain evidence="3">JLT2012</strain>
    </source>
</reference>
<gene>
    <name evidence="2" type="ORF">B5C34_01665</name>
</gene>
<dbReference type="OrthoDB" id="9793825at2"/>
<dbReference type="SUPFAM" id="SSF51735">
    <property type="entry name" value="NAD(P)-binding Rossmann-fold domains"/>
    <property type="match status" value="1"/>
</dbReference>
<evidence type="ECO:0000256" key="1">
    <source>
        <dbReference type="RuleBase" id="RU000363"/>
    </source>
</evidence>
<dbReference type="InterPro" id="IPR051911">
    <property type="entry name" value="SDR_oxidoreductase"/>
</dbReference>
<dbReference type="InterPro" id="IPR020904">
    <property type="entry name" value="Sc_DH/Rdtase_CS"/>
</dbReference>
<dbReference type="PANTHER" id="PTHR43976:SF9">
    <property type="entry name" value="OXIDOREDUCTASE"/>
    <property type="match status" value="1"/>
</dbReference>
<proteinExistence type="inferred from homology"/>
<dbReference type="InterPro" id="IPR036291">
    <property type="entry name" value="NAD(P)-bd_dom_sf"/>
</dbReference>
<dbReference type="PROSITE" id="PS00061">
    <property type="entry name" value="ADH_SHORT"/>
    <property type="match status" value="1"/>
</dbReference>
<dbReference type="PRINTS" id="PR00081">
    <property type="entry name" value="GDHRDH"/>
</dbReference>
<keyword evidence="3" id="KW-1185">Reference proteome</keyword>
<dbReference type="Pfam" id="PF00106">
    <property type="entry name" value="adh_short"/>
    <property type="match status" value="1"/>
</dbReference>
<dbReference type="PANTHER" id="PTHR43976">
    <property type="entry name" value="SHORT CHAIN DEHYDROGENASE"/>
    <property type="match status" value="1"/>
</dbReference>
<dbReference type="Proteomes" id="UP000198462">
    <property type="component" value="Unassembled WGS sequence"/>
</dbReference>
<dbReference type="InterPro" id="IPR006311">
    <property type="entry name" value="TAT_signal"/>
</dbReference>
<evidence type="ECO:0000313" key="2">
    <source>
        <dbReference type="EMBL" id="OWV32284.1"/>
    </source>
</evidence>